<feature type="transmembrane region" description="Helical" evidence="5">
    <location>
        <begin position="167"/>
        <end position="190"/>
    </location>
</feature>
<keyword evidence="8" id="KW-1185">Reference proteome</keyword>
<evidence type="ECO:0000256" key="2">
    <source>
        <dbReference type="ARBA" id="ARBA00022692"/>
    </source>
</evidence>
<dbReference type="EMBL" id="FZOS01000048">
    <property type="protein sequence ID" value="SNT14561.1"/>
    <property type="molecule type" value="Genomic_DNA"/>
</dbReference>
<evidence type="ECO:0000313" key="7">
    <source>
        <dbReference type="EMBL" id="SNT14561.1"/>
    </source>
</evidence>
<dbReference type="NCBIfam" id="TIGR00367">
    <property type="entry name" value="calcium/sodium antiporter"/>
    <property type="match status" value="1"/>
</dbReference>
<dbReference type="InterPro" id="IPR044880">
    <property type="entry name" value="NCX_ion-bd_dom_sf"/>
</dbReference>
<accession>A0A239K962</accession>
<dbReference type="InterPro" id="IPR004837">
    <property type="entry name" value="NaCa_Exmemb"/>
</dbReference>
<feature type="transmembrane region" description="Helical" evidence="5">
    <location>
        <begin position="210"/>
        <end position="233"/>
    </location>
</feature>
<dbReference type="GO" id="GO:0005886">
    <property type="term" value="C:plasma membrane"/>
    <property type="evidence" value="ECO:0007669"/>
    <property type="project" value="TreeGrafter"/>
</dbReference>
<keyword evidence="2 5" id="KW-0812">Transmembrane</keyword>
<evidence type="ECO:0000313" key="8">
    <source>
        <dbReference type="Proteomes" id="UP000198281"/>
    </source>
</evidence>
<evidence type="ECO:0000256" key="3">
    <source>
        <dbReference type="ARBA" id="ARBA00022989"/>
    </source>
</evidence>
<feature type="domain" description="Sodium/calcium exchanger membrane region" evidence="6">
    <location>
        <begin position="176"/>
        <end position="318"/>
    </location>
</feature>
<comment type="subcellular location">
    <subcellularLocation>
        <location evidence="1">Membrane</location>
        <topology evidence="1">Multi-pass membrane protein</topology>
    </subcellularLocation>
</comment>
<dbReference type="GO" id="GO:0008273">
    <property type="term" value="F:calcium, potassium:sodium antiporter activity"/>
    <property type="evidence" value="ECO:0007669"/>
    <property type="project" value="TreeGrafter"/>
</dbReference>
<evidence type="ECO:0000256" key="4">
    <source>
        <dbReference type="ARBA" id="ARBA00023136"/>
    </source>
</evidence>
<dbReference type="AlphaFoldDB" id="A0A239K962"/>
<feature type="transmembrane region" description="Helical" evidence="5">
    <location>
        <begin position="103"/>
        <end position="123"/>
    </location>
</feature>
<dbReference type="Gene3D" id="6.10.280.80">
    <property type="entry name" value="NCX, peripheral helical region"/>
    <property type="match status" value="1"/>
</dbReference>
<keyword evidence="3 5" id="KW-1133">Transmembrane helix</keyword>
<dbReference type="Pfam" id="PF01699">
    <property type="entry name" value="Na_Ca_ex"/>
    <property type="match status" value="2"/>
</dbReference>
<evidence type="ECO:0000256" key="5">
    <source>
        <dbReference type="SAM" id="Phobius"/>
    </source>
</evidence>
<reference evidence="8" key="1">
    <citation type="submission" date="2017-06" db="EMBL/GenBank/DDBJ databases">
        <authorList>
            <person name="Varghese N."/>
            <person name="Submissions S."/>
        </authorList>
    </citation>
    <scope>NUCLEOTIDE SEQUENCE [LARGE SCALE GENOMIC DNA]</scope>
    <source>
        <strain evidence="8">LNB2</strain>
    </source>
</reference>
<feature type="domain" description="Sodium/calcium exchanger membrane region" evidence="6">
    <location>
        <begin position="3"/>
        <end position="143"/>
    </location>
</feature>
<dbReference type="Proteomes" id="UP000198281">
    <property type="component" value="Unassembled WGS sequence"/>
</dbReference>
<evidence type="ECO:0000256" key="1">
    <source>
        <dbReference type="ARBA" id="ARBA00004141"/>
    </source>
</evidence>
<feature type="transmembrane region" description="Helical" evidence="5">
    <location>
        <begin position="129"/>
        <end position="147"/>
    </location>
</feature>
<keyword evidence="4 5" id="KW-0472">Membrane</keyword>
<evidence type="ECO:0000259" key="6">
    <source>
        <dbReference type="Pfam" id="PF01699"/>
    </source>
</evidence>
<sequence length="322" mass="33712">MAHAIVWIGVGLAALIAGAELLVRGGAALAARLGISPLLIGLTVVALGTSTPELAVGIEAAIQGNGSLAIGNIAGTNTVNILLILGLSAALQPLAIQMQTLRLELPAIVIAAATLLAFAWDGTLSRLEGLLLVTMGAAFTLAVIRAARRESLKVKLEFSREFGPRRLANRQAATEMLMLAVGLVIIVVGADWLVESAVDLARLWHVSDAFIGLTIVAIGTSAPELVTTIISTIRGERDIAIGNLIGSSVYNILIILGVTCLIPAHGVDVSSHLIRIDIPVMLGVALFCIPVFVSGRQISRFEGGLFVSFYAAYLSYLIIQRT</sequence>
<dbReference type="Gene3D" id="1.20.1420.30">
    <property type="entry name" value="NCX, central ion-binding region"/>
    <property type="match status" value="1"/>
</dbReference>
<feature type="transmembrane region" description="Helical" evidence="5">
    <location>
        <begin position="276"/>
        <end position="294"/>
    </location>
</feature>
<dbReference type="GO" id="GO:0005262">
    <property type="term" value="F:calcium channel activity"/>
    <property type="evidence" value="ECO:0007669"/>
    <property type="project" value="TreeGrafter"/>
</dbReference>
<feature type="transmembrane region" description="Helical" evidence="5">
    <location>
        <begin position="6"/>
        <end position="23"/>
    </location>
</feature>
<dbReference type="PANTHER" id="PTHR10846">
    <property type="entry name" value="SODIUM/POTASSIUM/CALCIUM EXCHANGER"/>
    <property type="match status" value="1"/>
</dbReference>
<feature type="transmembrane region" description="Helical" evidence="5">
    <location>
        <begin position="69"/>
        <end position="91"/>
    </location>
</feature>
<dbReference type="GO" id="GO:0006874">
    <property type="term" value="P:intracellular calcium ion homeostasis"/>
    <property type="evidence" value="ECO:0007669"/>
    <property type="project" value="TreeGrafter"/>
</dbReference>
<feature type="transmembrane region" description="Helical" evidence="5">
    <location>
        <begin position="240"/>
        <end position="264"/>
    </location>
</feature>
<organism evidence="7 8">
    <name type="scientific">Edaphosphingomonas laterariae</name>
    <dbReference type="NCBI Taxonomy" id="861865"/>
    <lineage>
        <taxon>Bacteria</taxon>
        <taxon>Pseudomonadati</taxon>
        <taxon>Pseudomonadota</taxon>
        <taxon>Alphaproteobacteria</taxon>
        <taxon>Sphingomonadales</taxon>
        <taxon>Rhizorhabdaceae</taxon>
        <taxon>Edaphosphingomonas</taxon>
    </lineage>
</organism>
<gene>
    <name evidence="7" type="ORF">SAMN06295912_14816</name>
</gene>
<feature type="transmembrane region" description="Helical" evidence="5">
    <location>
        <begin position="30"/>
        <end position="49"/>
    </location>
</feature>
<dbReference type="InterPro" id="IPR004481">
    <property type="entry name" value="K/Na/Ca-exchanger"/>
</dbReference>
<dbReference type="OrthoDB" id="9794225at2"/>
<dbReference type="PANTHER" id="PTHR10846:SF8">
    <property type="entry name" value="INNER MEMBRANE PROTEIN YRBG"/>
    <property type="match status" value="1"/>
</dbReference>
<feature type="transmembrane region" description="Helical" evidence="5">
    <location>
        <begin position="301"/>
        <end position="319"/>
    </location>
</feature>
<protein>
    <submittedName>
        <fullName evidence="7">Cation:H+ antiporter</fullName>
    </submittedName>
</protein>
<name>A0A239K962_9SPHN</name>
<proteinExistence type="predicted"/>
<dbReference type="RefSeq" id="WP_089221279.1">
    <property type="nucleotide sequence ID" value="NZ_FZOS01000048.1"/>
</dbReference>